<dbReference type="RefSeq" id="WP_059022683.1">
    <property type="nucleotide sequence ID" value="NZ_LN609302.1"/>
</dbReference>
<name>A0A0U5F4T3_9PROT</name>
<evidence type="ECO:0000313" key="3">
    <source>
        <dbReference type="EMBL" id="NHO40502.1"/>
    </source>
</evidence>
<dbReference type="EMBL" id="LN609302">
    <property type="protein sequence ID" value="CEF53709.1"/>
    <property type="molecule type" value="Genomic_DNA"/>
</dbReference>
<reference evidence="2" key="2">
    <citation type="submission" date="2014-09" db="EMBL/GenBank/DDBJ databases">
        <authorList>
            <person name="Magalhaes I.L.F."/>
            <person name="Oliveira U."/>
            <person name="Santos F.R."/>
            <person name="Vidigal T.H.D.A."/>
            <person name="Brescovit A.D."/>
            <person name="Santos A.J."/>
        </authorList>
    </citation>
    <scope>NUCLEOTIDE SEQUENCE</scope>
    <source>
        <strain evidence="2">LMG 23848T</strain>
    </source>
</reference>
<gene>
    <name evidence="2" type="ORF">AGA_367</name>
    <name evidence="3" type="ORF">GOB80_12635</name>
</gene>
<reference evidence="4" key="1">
    <citation type="submission" date="2014-09" db="EMBL/GenBank/DDBJ databases">
        <authorList>
            <person name="Illeghems K.G."/>
        </authorList>
    </citation>
    <scope>NUCLEOTIDE SEQUENCE [LARGE SCALE GENOMIC DNA]</scope>
    <source>
        <strain evidence="4">LMG 23848T</strain>
    </source>
</reference>
<evidence type="ECO:0000313" key="2">
    <source>
        <dbReference type="EMBL" id="CEF53709.1"/>
    </source>
</evidence>
<dbReference type="PANTHER" id="PTHR40455:SF1">
    <property type="entry name" value="ANTITOXIN HIGA"/>
    <property type="match status" value="1"/>
</dbReference>
<dbReference type="GO" id="GO:0001046">
    <property type="term" value="F:core promoter sequence-specific DNA binding"/>
    <property type="evidence" value="ECO:0007669"/>
    <property type="project" value="TreeGrafter"/>
</dbReference>
<evidence type="ECO:0000313" key="4">
    <source>
        <dbReference type="Proteomes" id="UP000068250"/>
    </source>
</evidence>
<reference evidence="3 5" key="3">
    <citation type="journal article" date="2020" name="Int. J. Syst. Evol. Microbiol.">
        <title>Novel acetic acid bacteria from cider fermentations: Acetobacter conturbans sp. nov. and Acetobacter fallax sp. nov.</title>
        <authorList>
            <person name="Sombolestani A.S."/>
            <person name="Cleenwerck I."/>
            <person name="Cnockaert M."/>
            <person name="Borremans W."/>
            <person name="Wieme A.D."/>
            <person name="De Vuyst L."/>
            <person name="Vandamme P."/>
        </authorList>
    </citation>
    <scope>NUCLEOTIDE SEQUENCE [LARGE SCALE GENOMIC DNA]</scope>
    <source>
        <strain evidence="3 5">LMG 23848</strain>
    </source>
</reference>
<dbReference type="STRING" id="431306.AGA_367"/>
<accession>A0A0U5F4T3</accession>
<dbReference type="InterPro" id="IPR001387">
    <property type="entry name" value="Cro/C1-type_HTH"/>
</dbReference>
<dbReference type="Pfam" id="PF01381">
    <property type="entry name" value="HTH_3"/>
    <property type="match status" value="1"/>
</dbReference>
<dbReference type="PROSITE" id="PS50943">
    <property type="entry name" value="HTH_CROC1"/>
    <property type="match status" value="1"/>
</dbReference>
<dbReference type="SMART" id="SM00530">
    <property type="entry name" value="HTH_XRE"/>
    <property type="match status" value="1"/>
</dbReference>
<dbReference type="PANTHER" id="PTHR40455">
    <property type="entry name" value="ANTITOXIN HIGA"/>
    <property type="match status" value="1"/>
</dbReference>
<dbReference type="Gene3D" id="1.10.260.40">
    <property type="entry name" value="lambda repressor-like DNA-binding domains"/>
    <property type="match status" value="1"/>
</dbReference>
<dbReference type="OrthoDB" id="9796786at2"/>
<evidence type="ECO:0000259" key="1">
    <source>
        <dbReference type="PROSITE" id="PS50943"/>
    </source>
</evidence>
<sequence length="126" mass="14192">MTADLKPIRNEADYDAALEEVERLWGAKSGTPDGDRLDVLATLIDVYEAKHHPIDPPDPVEAIRFRMEQQGLTRKDLEPMIGPRNRVADVLNRKRGLSIDMIRQLHDGLGISAEVLIRPSRMDKVA</sequence>
<dbReference type="GO" id="GO:0006355">
    <property type="term" value="P:regulation of DNA-templated transcription"/>
    <property type="evidence" value="ECO:0007669"/>
    <property type="project" value="InterPro"/>
</dbReference>
<proteinExistence type="predicted"/>
<evidence type="ECO:0000313" key="5">
    <source>
        <dbReference type="Proteomes" id="UP000657200"/>
    </source>
</evidence>
<dbReference type="SUPFAM" id="SSF47413">
    <property type="entry name" value="lambda repressor-like DNA-binding domains"/>
    <property type="match status" value="1"/>
</dbReference>
<dbReference type="EMBL" id="WOTE01000014">
    <property type="protein sequence ID" value="NHO40502.1"/>
    <property type="molecule type" value="Genomic_DNA"/>
</dbReference>
<protein>
    <submittedName>
        <fullName evidence="3">Helix-turn-helix domain-containing protein</fullName>
    </submittedName>
</protein>
<feature type="domain" description="HTH cro/C1-type" evidence="1">
    <location>
        <begin position="63"/>
        <end position="116"/>
    </location>
</feature>
<dbReference type="InterPro" id="IPR010982">
    <property type="entry name" value="Lambda_DNA-bd_dom_sf"/>
</dbReference>
<dbReference type="PATRIC" id="fig|431306.5.peg.327"/>
<dbReference type="Proteomes" id="UP000657200">
    <property type="component" value="Unassembled WGS sequence"/>
</dbReference>
<dbReference type="Proteomes" id="UP000068250">
    <property type="component" value="Chromosome I"/>
</dbReference>
<keyword evidence="5" id="KW-1185">Reference proteome</keyword>
<dbReference type="InterPro" id="IPR039060">
    <property type="entry name" value="Antitox_HigA"/>
</dbReference>
<organism evidence="2 4">
    <name type="scientific">Acetobacter ghanensis</name>
    <dbReference type="NCBI Taxonomy" id="431306"/>
    <lineage>
        <taxon>Bacteria</taxon>
        <taxon>Pseudomonadati</taxon>
        <taxon>Pseudomonadota</taxon>
        <taxon>Alphaproteobacteria</taxon>
        <taxon>Acetobacterales</taxon>
        <taxon>Acetobacteraceae</taxon>
        <taxon>Acetobacter</taxon>
    </lineage>
</organism>
<dbReference type="AlphaFoldDB" id="A0A0U5F4T3"/>